<keyword evidence="9" id="KW-0325">Glycoprotein</keyword>
<feature type="domain" description="PLAT" evidence="14">
    <location>
        <begin position="828"/>
        <end position="945"/>
    </location>
</feature>
<keyword evidence="17" id="KW-1185">Reference proteome</keyword>
<dbReference type="Pfam" id="PF20519">
    <property type="entry name" value="Polycystin_dom"/>
    <property type="match status" value="1"/>
</dbReference>
<evidence type="ECO:0000313" key="18">
    <source>
        <dbReference type="RefSeq" id="XP_033796151.1"/>
    </source>
</evidence>
<dbReference type="Pfam" id="PF08016">
    <property type="entry name" value="PKD_channel"/>
    <property type="match status" value="1"/>
</dbReference>
<dbReference type="InterPro" id="IPR013122">
    <property type="entry name" value="PKD1_2_channel"/>
</dbReference>
<feature type="transmembrane region" description="Helical" evidence="13">
    <location>
        <begin position="1032"/>
        <end position="1053"/>
    </location>
</feature>
<dbReference type="PROSITE" id="PS50221">
    <property type="entry name" value="GAIN_B"/>
    <property type="match status" value="1"/>
</dbReference>
<evidence type="ECO:0000313" key="17">
    <source>
        <dbReference type="Proteomes" id="UP000515159"/>
    </source>
</evidence>
<dbReference type="RefSeq" id="XP_033796151.1">
    <property type="nucleotide sequence ID" value="XM_033940260.1"/>
</dbReference>
<dbReference type="SUPFAM" id="SSF49723">
    <property type="entry name" value="Lipase/lipooxygenase domain (PLAT/LH2 domain)"/>
    <property type="match status" value="1"/>
</dbReference>
<dbReference type="OrthoDB" id="10264154at2759"/>
<evidence type="ECO:0000256" key="6">
    <source>
        <dbReference type="ARBA" id="ARBA00022989"/>
    </source>
</evidence>
<feature type="transmembrane region" description="Helical" evidence="13">
    <location>
        <begin position="991"/>
        <end position="1012"/>
    </location>
</feature>
<feature type="transmembrane region" description="Helical" evidence="13">
    <location>
        <begin position="1770"/>
        <end position="1792"/>
    </location>
</feature>
<evidence type="ECO:0000256" key="10">
    <source>
        <dbReference type="PIRSR" id="PIRSR603915-2"/>
    </source>
</evidence>
<keyword evidence="7 13" id="KW-0472">Membrane</keyword>
<gene>
    <name evidence="18" type="primary">PKD1L2</name>
</gene>
<dbReference type="InterPro" id="IPR014010">
    <property type="entry name" value="REJ_dom"/>
</dbReference>
<evidence type="ECO:0000256" key="8">
    <source>
        <dbReference type="ARBA" id="ARBA00023157"/>
    </source>
</evidence>
<evidence type="ECO:0000256" key="2">
    <source>
        <dbReference type="ARBA" id="ARBA00007200"/>
    </source>
</evidence>
<dbReference type="InterPro" id="IPR046791">
    <property type="entry name" value="Polycystin_dom"/>
</dbReference>
<dbReference type="InterPro" id="IPR036392">
    <property type="entry name" value="PLAT/LH2_dom_sf"/>
</dbReference>
<dbReference type="InterPro" id="IPR046338">
    <property type="entry name" value="GAIN_dom_sf"/>
</dbReference>
<dbReference type="PANTHER" id="PTHR10877:SF134">
    <property type="entry name" value="POLYCYSTIN-1-LIKE PROTEIN 2"/>
    <property type="match status" value="1"/>
</dbReference>
<keyword evidence="8" id="KW-1015">Disulfide bond</keyword>
<dbReference type="GO" id="GO:0005262">
    <property type="term" value="F:calcium channel activity"/>
    <property type="evidence" value="ECO:0007669"/>
    <property type="project" value="TreeGrafter"/>
</dbReference>
<feature type="transmembrane region" description="Helical" evidence="13">
    <location>
        <begin position="1641"/>
        <end position="1661"/>
    </location>
</feature>
<evidence type="ECO:0000256" key="11">
    <source>
        <dbReference type="PROSITE-ProRule" id="PRU00152"/>
    </source>
</evidence>
<dbReference type="PROSITE" id="PS50095">
    <property type="entry name" value="PLAT"/>
    <property type="match status" value="1"/>
</dbReference>
<dbReference type="Gene3D" id="1.10.287.70">
    <property type="match status" value="1"/>
</dbReference>
<dbReference type="KEGG" id="gsh:117358709"/>
<organism evidence="17 18">
    <name type="scientific">Geotrypetes seraphini</name>
    <name type="common">Gaboon caecilian</name>
    <name type="synonym">Caecilia seraphini</name>
    <dbReference type="NCBI Taxonomy" id="260995"/>
    <lineage>
        <taxon>Eukaryota</taxon>
        <taxon>Metazoa</taxon>
        <taxon>Chordata</taxon>
        <taxon>Craniata</taxon>
        <taxon>Vertebrata</taxon>
        <taxon>Euteleostomi</taxon>
        <taxon>Amphibia</taxon>
        <taxon>Gymnophiona</taxon>
        <taxon>Geotrypetes</taxon>
    </lineage>
</organism>
<dbReference type="FunFam" id="2.60.60.20:FF:000008">
    <property type="entry name" value="Polycystic kidney disease 1-like 2, isoform CRA_a"/>
    <property type="match status" value="1"/>
</dbReference>
<feature type="transmembrane region" description="Helical" evidence="13">
    <location>
        <begin position="1681"/>
        <end position="1698"/>
    </location>
</feature>
<comment type="caution">
    <text evidence="11">Lacks conserved residue(s) required for the propagation of feature annotation.</text>
</comment>
<feature type="transmembrane region" description="Helical" evidence="13">
    <location>
        <begin position="1306"/>
        <end position="1337"/>
    </location>
</feature>
<feature type="compositionally biased region" description="Polar residues" evidence="12">
    <location>
        <begin position="1896"/>
        <end position="1909"/>
    </location>
</feature>
<dbReference type="FunCoup" id="A0A6P8RAE6">
    <property type="interactions" value="93"/>
</dbReference>
<dbReference type="PANTHER" id="PTHR10877">
    <property type="entry name" value="POLYCYSTIN FAMILY MEMBER"/>
    <property type="match status" value="1"/>
</dbReference>
<proteinExistence type="inferred from homology"/>
<feature type="transmembrane region" description="Helical" evidence="13">
    <location>
        <begin position="1270"/>
        <end position="1294"/>
    </location>
</feature>
<dbReference type="CDD" id="cd01752">
    <property type="entry name" value="PLAT_polycystin"/>
    <property type="match status" value="1"/>
</dbReference>
<feature type="disulfide bond" evidence="10">
    <location>
        <begin position="1492"/>
        <end position="1505"/>
    </location>
</feature>
<evidence type="ECO:0000256" key="7">
    <source>
        <dbReference type="ARBA" id="ARBA00023136"/>
    </source>
</evidence>
<evidence type="ECO:0000256" key="1">
    <source>
        <dbReference type="ARBA" id="ARBA00004141"/>
    </source>
</evidence>
<dbReference type="Proteomes" id="UP000515159">
    <property type="component" value="Chromosome 4"/>
</dbReference>
<evidence type="ECO:0000256" key="13">
    <source>
        <dbReference type="SAM" id="Phobius"/>
    </source>
</evidence>
<feature type="region of interest" description="Disordered" evidence="12">
    <location>
        <begin position="1889"/>
        <end position="1909"/>
    </location>
</feature>
<feature type="transmembrane region" description="Helical" evidence="13">
    <location>
        <begin position="784"/>
        <end position="803"/>
    </location>
</feature>
<dbReference type="PRINTS" id="PR01433">
    <property type="entry name" value="POLYCYSTIN2"/>
</dbReference>
<dbReference type="InterPro" id="IPR001024">
    <property type="entry name" value="PLAT/LH2_dom"/>
</dbReference>
<evidence type="ECO:0000259" key="15">
    <source>
        <dbReference type="PROSITE" id="PS50221"/>
    </source>
</evidence>
<feature type="region of interest" description="Disordered" evidence="12">
    <location>
        <begin position="1060"/>
        <end position="1088"/>
    </location>
</feature>
<feature type="transmembrane region" description="Helical" evidence="13">
    <location>
        <begin position="1730"/>
        <end position="1750"/>
    </location>
</feature>
<evidence type="ECO:0000256" key="12">
    <source>
        <dbReference type="SAM" id="MobiDB-lite"/>
    </source>
</evidence>
<dbReference type="InterPro" id="IPR003915">
    <property type="entry name" value="PKD_2"/>
</dbReference>
<evidence type="ECO:0000256" key="3">
    <source>
        <dbReference type="ARBA" id="ARBA00022692"/>
    </source>
</evidence>
<dbReference type="InterPro" id="IPR042060">
    <property type="entry name" value="PLAT_polycystin1"/>
</dbReference>
<dbReference type="GO" id="GO:0005509">
    <property type="term" value="F:calcium ion binding"/>
    <property type="evidence" value="ECO:0007669"/>
    <property type="project" value="InterPro"/>
</dbReference>
<dbReference type="Gene3D" id="2.60.220.50">
    <property type="match status" value="1"/>
</dbReference>
<dbReference type="GO" id="GO:0016020">
    <property type="term" value="C:membrane"/>
    <property type="evidence" value="ECO:0007669"/>
    <property type="project" value="UniProtKB-SubCell"/>
</dbReference>
<dbReference type="InterPro" id="IPR002859">
    <property type="entry name" value="PKD/REJ-like"/>
</dbReference>
<keyword evidence="4" id="KW-0732">Signal</keyword>
<keyword evidence="6 13" id="KW-1133">Transmembrane helix</keyword>
<feature type="transmembrane region" description="Helical" evidence="13">
    <location>
        <begin position="1828"/>
        <end position="1857"/>
    </location>
</feature>
<dbReference type="Pfam" id="PF01825">
    <property type="entry name" value="GPS"/>
    <property type="match status" value="1"/>
</dbReference>
<keyword evidence="5" id="KW-0430">Lectin</keyword>
<evidence type="ECO:0000256" key="5">
    <source>
        <dbReference type="ARBA" id="ARBA00022734"/>
    </source>
</evidence>
<evidence type="ECO:0000259" key="14">
    <source>
        <dbReference type="PROSITE" id="PS50095"/>
    </source>
</evidence>
<dbReference type="SMART" id="SM00308">
    <property type="entry name" value="LH2"/>
    <property type="match status" value="1"/>
</dbReference>
<dbReference type="GeneID" id="117358709"/>
<accession>A0A6P8RAE6</accession>
<keyword evidence="3 13" id="KW-0812">Transmembrane</keyword>
<dbReference type="FunFam" id="1.10.287.70:FF:000086">
    <property type="entry name" value="Polycystic kidney disease 2"/>
    <property type="match status" value="1"/>
</dbReference>
<evidence type="ECO:0000256" key="9">
    <source>
        <dbReference type="ARBA" id="ARBA00023180"/>
    </source>
</evidence>
<evidence type="ECO:0000256" key="4">
    <source>
        <dbReference type="ARBA" id="ARBA00022729"/>
    </source>
</evidence>
<protein>
    <submittedName>
        <fullName evidence="18">Polycystic kidney disease protein 1-like 2</fullName>
    </submittedName>
</protein>
<dbReference type="Gene3D" id="2.60.60.20">
    <property type="entry name" value="PLAT/LH2 domain"/>
    <property type="match status" value="1"/>
</dbReference>
<sequence>MIHIEPRRHVDPFTSLTLRWTEGLNSNFTWSCGSCWPRWRECVDQKIIDTGREELRIPSVCLPPPNSAVTLKATASSSGLKDQEEEQCLYVTAKAQLRLMISCDKNCKPVNTSEEMAFSVTCENCTGATYNWYLDHNFPKKTSLLSPVCNLPGFRPSSLTLLQSNASSLTLNSSFLKDQEVAFRIKVTALSMNYYGEETYVVSTLSPLVAPACTVTPEEGSVLTSFSISCTAPCISAHSCPPLTYCFYPRPNSLLHCSSDPEASSVYLPLGEEKNNFVLNIGVIVSNSFGDIVKTTTTVKVKTEDFSSGNQTLLSIVSDKANTVLKGEDSGNSLIQLYKSVSSVLNQWGQEESLNSSLRKDTKKELRETMLVTLSAVNVTSMETALEMSEVLKEITHKSEELSATAQVEASSTLKDVSEILLSVSSEDGEGDQRRKDATGYLFNAVNNVLEATLKNGTDESLGSDTAQTVVSQHLLTTVDNLQSALLIGKLPDSQPLVLTAPSVSMYINRLQTDSLDGTSVNVTNPTSASFTLPSLTSVRVPGESDAIVDLRMVSLALNPFSSSDGLDISGAVGGLSLTSAEGAVIPVRDLKQHIEIILPRVSVPQEDRSLLNLGNSSTLQINVTTVNTSLVIHLELEQEVPLALYLGYGYHPNETSYDVQTHLPNKQFSGDESQTWVVSPEELLYGEGTYYLTLIHESEEDLPNNSNITVAITCFTSQCVFWDELHSNWSTAGCHVGPKTTPTSTQCLCTHLTFFGSSFFVMPNAIDVSKTAELFATFVDNPVVVTTVGCIFVLYLLVAIWARRKDLQDNAKMQITVLEDNDPFAQYRYLVTIFTGHRRGAATTSKVTLTLYGSEGESEPHHLHDPDKPVFERGGTDAFLLTTLFPLGDLQSIRLWHDNTGSNPSWYVNRVLVHDPALDQKWYFLCNSWLSIDVGECILDKVFTTATEQDLKQFSNLFFMKTSQGFRDSHIWYSVFSRSPRSSFTRIQRVSCCFSLLLCTMLTSIMFWGVPMDPAEQKMDLGKIEFTWQEVMIGFESSLLMFPINLLIVQIFRNIRPQQPKEQTEKKQGKSGRVSPSVPPSPQNTLSVSLTPEAVMKDIKRIGNSLFKTMKTPLPPSKVDFGKSTDINQLLALVEDIIRQQNRVGQEFYDESKKKETHLILSLGSVDLQETSRSPTPTPEKGVGGKLRRSEHNRYLYMQLQHVEKELELLGPHKFPDPRSYSQAVRQVQHMKSFLESQIASGSTSERCSSTPSLCGESKKGSPAKGLPWWFVFIGWFLVALTSGVSGFFTMLYGLHYGKDSSIKWLISMAISFFESLLITQPLKVLGFAAFFALVLKKVEHEDGEEAAVDGSLSGIGDSNILFGARRDSDNNIYQPPPPTDIEKMKNMHLKEQKVFALIREILAYLGFLWMLLLVAYGQRDPNSYYLNKHLESSFTDGLTNVYSYQDFFTWANTTLINNLYGSYPGFVTDGNSKLVGGARIRQVRVKKDSCPIARMLQSSITECHAPYSLETEDKSDYGEHWNISKTDNSSEPGPAWCYQSQSKLRGHPVWGKLTMYRGGGYVVHLENNAKNASRTLQYLYNNVWLDTYTRAAFVEFTVYNANVNLFCIIRLTFETNALGAFFTHSELQSVRLYPYTDGLHIFVVAAEVIYFLFIAYYMVAQGKEMKKLKWSYFRNKWNLLELAIILISWSALSVFVKRTILGTRDITYYQMHKDEYVNFNETAAADAVLGYLIAFLVLLSTVKLWHLLRLNPKLNMITSTLRRAWGDISGFITVILIMFLAYSVATNLIFGWKLYSYKTLFDSAETMVSLQLGIFNYEEVLDYNPILGSFLIGSCIIFMTFVVLNLFISVILVAFSEEQKHYQASEEEEIVDLMLMKICSFFGVKYKKDENSPDDNSPKGSSTDANN</sequence>
<dbReference type="InterPro" id="IPR057244">
    <property type="entry name" value="GAIN_B"/>
</dbReference>
<dbReference type="CTD" id="114780"/>
<evidence type="ECO:0000259" key="16">
    <source>
        <dbReference type="PROSITE" id="PS51111"/>
    </source>
</evidence>
<feature type="transmembrane region" description="Helical" evidence="13">
    <location>
        <begin position="1396"/>
        <end position="1418"/>
    </location>
</feature>
<dbReference type="InterPro" id="IPR051223">
    <property type="entry name" value="Polycystin"/>
</dbReference>
<dbReference type="GO" id="GO:0030246">
    <property type="term" value="F:carbohydrate binding"/>
    <property type="evidence" value="ECO:0007669"/>
    <property type="project" value="UniProtKB-KW"/>
</dbReference>
<feature type="domain" description="GAIN-B" evidence="15">
    <location>
        <begin position="610"/>
        <end position="770"/>
    </location>
</feature>
<dbReference type="PROSITE" id="PS51111">
    <property type="entry name" value="REJ"/>
    <property type="match status" value="1"/>
</dbReference>
<comment type="subcellular location">
    <subcellularLocation>
        <location evidence="1">Membrane</location>
        <topology evidence="1">Multi-pass membrane protein</topology>
    </subcellularLocation>
</comment>
<reference evidence="18" key="1">
    <citation type="submission" date="2025-08" db="UniProtKB">
        <authorList>
            <consortium name="RefSeq"/>
        </authorList>
    </citation>
    <scope>IDENTIFICATION</scope>
</reference>
<dbReference type="GO" id="GO:0050982">
    <property type="term" value="P:detection of mechanical stimulus"/>
    <property type="evidence" value="ECO:0007669"/>
    <property type="project" value="TreeGrafter"/>
</dbReference>
<comment type="similarity">
    <text evidence="2">Belongs to the polycystin family.</text>
</comment>
<dbReference type="InParanoid" id="A0A6P8RAE6"/>
<feature type="domain" description="REJ" evidence="16">
    <location>
        <begin position="1"/>
        <end position="560"/>
    </location>
</feature>
<dbReference type="SMART" id="SM00303">
    <property type="entry name" value="GPS"/>
    <property type="match status" value="1"/>
</dbReference>
<dbReference type="Pfam" id="PF01477">
    <property type="entry name" value="PLAT"/>
    <property type="match status" value="1"/>
</dbReference>
<dbReference type="Pfam" id="PF02010">
    <property type="entry name" value="REJ"/>
    <property type="match status" value="1"/>
</dbReference>
<name>A0A6P8RAE6_GEOSA</name>
<dbReference type="InterPro" id="IPR000203">
    <property type="entry name" value="GPS"/>
</dbReference>